<evidence type="ECO:0000313" key="3">
    <source>
        <dbReference type="Proteomes" id="UP000824120"/>
    </source>
</evidence>
<organism evidence="2 3">
    <name type="scientific">Solanum commersonii</name>
    <name type="common">Commerson's wild potato</name>
    <name type="synonym">Commerson's nightshade</name>
    <dbReference type="NCBI Taxonomy" id="4109"/>
    <lineage>
        <taxon>Eukaryota</taxon>
        <taxon>Viridiplantae</taxon>
        <taxon>Streptophyta</taxon>
        <taxon>Embryophyta</taxon>
        <taxon>Tracheophyta</taxon>
        <taxon>Spermatophyta</taxon>
        <taxon>Magnoliopsida</taxon>
        <taxon>eudicotyledons</taxon>
        <taxon>Gunneridae</taxon>
        <taxon>Pentapetalae</taxon>
        <taxon>asterids</taxon>
        <taxon>lamiids</taxon>
        <taxon>Solanales</taxon>
        <taxon>Solanaceae</taxon>
        <taxon>Solanoideae</taxon>
        <taxon>Solaneae</taxon>
        <taxon>Solanum</taxon>
    </lineage>
</organism>
<dbReference type="Gene3D" id="3.30.70.270">
    <property type="match status" value="1"/>
</dbReference>
<feature type="domain" description="Retrotransposon Copia-like N-terminal" evidence="1">
    <location>
        <begin position="34"/>
        <end position="71"/>
    </location>
</feature>
<dbReference type="InterPro" id="IPR043502">
    <property type="entry name" value="DNA/RNA_pol_sf"/>
</dbReference>
<dbReference type="AlphaFoldDB" id="A0A9J6AFD1"/>
<dbReference type="PANTHER" id="PTHR37610">
    <property type="entry name" value="CCHC-TYPE DOMAIN-CONTAINING PROTEIN"/>
    <property type="match status" value="1"/>
</dbReference>
<dbReference type="SUPFAM" id="SSF56672">
    <property type="entry name" value="DNA/RNA polymerases"/>
    <property type="match status" value="1"/>
</dbReference>
<accession>A0A9J6AFD1</accession>
<name>A0A9J6AFD1_SOLCO</name>
<dbReference type="EMBL" id="JACXVP010000002">
    <property type="protein sequence ID" value="KAG5622818.1"/>
    <property type="molecule type" value="Genomic_DNA"/>
</dbReference>
<dbReference type="Proteomes" id="UP000824120">
    <property type="component" value="Chromosome 2"/>
</dbReference>
<comment type="caution">
    <text evidence="2">The sequence shown here is derived from an EMBL/GenBank/DDBJ whole genome shotgun (WGS) entry which is preliminary data.</text>
</comment>
<dbReference type="InterPro" id="IPR029472">
    <property type="entry name" value="Copia-like_N"/>
</dbReference>
<gene>
    <name evidence="2" type="ORF">H5410_008036</name>
</gene>
<reference evidence="2 3" key="1">
    <citation type="submission" date="2020-09" db="EMBL/GenBank/DDBJ databases">
        <title>De no assembly of potato wild relative species, Solanum commersonii.</title>
        <authorList>
            <person name="Cho K."/>
        </authorList>
    </citation>
    <scope>NUCLEOTIDE SEQUENCE [LARGE SCALE GENOMIC DNA]</scope>
    <source>
        <strain evidence="2">LZ3.2</strain>
        <tissue evidence="2">Leaf</tissue>
    </source>
</reference>
<evidence type="ECO:0000259" key="1">
    <source>
        <dbReference type="Pfam" id="PF14244"/>
    </source>
</evidence>
<dbReference type="InterPro" id="IPR043128">
    <property type="entry name" value="Rev_trsase/Diguanyl_cyclase"/>
</dbReference>
<protein>
    <recommendedName>
        <fullName evidence="1">Retrotransposon Copia-like N-terminal domain-containing protein</fullName>
    </recommendedName>
</protein>
<sequence length="460" mass="52194">MADELNSATNPTIRSGSGSVQLIDYHHPLYLSAFDGPGSLPVGIQLVGMENYMLWTRAMKNTLIGRNKLGFDRCNAIVVSWLTSNVSRDLLRGILFRSDAHLIWKELEERFNKINGSSTSSSHDGGSSIFFTLKSSGSKKKNWNSEGLMNVPEDDQYKEFKEYTLWKQMRDKASTSGTSGASANMIGKCFPDSHTSWIVDSGASNHITGRKDLLLYGDTVGSEERYNYLLENLLRLVTLETIHYQEGRSMTVSRPLPDLWHRRLGHVPMAVLRKIPFLPPYITLIGAQTLPLTDQHIEPEAVVEDEFLGFGGYYRRFVEGFSTIASPLTKLTQKTELKKRLIRPILALPKDTQGFVVYCDASRVEWQGYSLFLRRLKVHEKNYPTHDLELGWRSICFEDMASLLVWCACRHIDHKSLDMCLLEELNLGREEVHHIEEGRRVSKRCAGGMHGSDSDSEKEE</sequence>
<keyword evidence="3" id="KW-1185">Reference proteome</keyword>
<dbReference type="Pfam" id="PF14244">
    <property type="entry name" value="Retrotran_gag_3"/>
    <property type="match status" value="1"/>
</dbReference>
<evidence type="ECO:0000313" key="2">
    <source>
        <dbReference type="EMBL" id="KAG5622818.1"/>
    </source>
</evidence>
<proteinExistence type="predicted"/>
<dbReference type="PANTHER" id="PTHR37610:SF86">
    <property type="entry name" value="RETROTRANSPOSON COPIA-LIKE N-TERMINAL DOMAIN-CONTAINING PROTEIN"/>
    <property type="match status" value="1"/>
</dbReference>
<dbReference type="OrthoDB" id="111931at2759"/>